<comment type="function">
    <text evidence="8">Also involved in hydrogenase metallocenter assembly, probably by participating in the nickel insertion step. This function in hydrogenase biosynthesis requires chaperone activity and the presence of the metal-binding domain, but not PPIase activity.</text>
</comment>
<dbReference type="GO" id="GO:0042026">
    <property type="term" value="P:protein refolding"/>
    <property type="evidence" value="ECO:0007669"/>
    <property type="project" value="UniProtKB-ARBA"/>
</dbReference>
<evidence type="ECO:0000256" key="6">
    <source>
        <dbReference type="ARBA" id="ARBA00023186"/>
    </source>
</evidence>
<feature type="domain" description="PPIase FKBP-type" evidence="11">
    <location>
        <begin position="6"/>
        <end position="83"/>
    </location>
</feature>
<evidence type="ECO:0000313" key="12">
    <source>
        <dbReference type="EMBL" id="NDY94494.1"/>
    </source>
</evidence>
<evidence type="ECO:0000256" key="2">
    <source>
        <dbReference type="ARBA" id="ARBA00004496"/>
    </source>
</evidence>
<comment type="catalytic activity">
    <reaction evidence="1 9 10">
        <text>[protein]-peptidylproline (omega=180) = [protein]-peptidylproline (omega=0)</text>
        <dbReference type="Rhea" id="RHEA:16237"/>
        <dbReference type="Rhea" id="RHEA-COMP:10747"/>
        <dbReference type="Rhea" id="RHEA-COMP:10748"/>
        <dbReference type="ChEBI" id="CHEBI:83833"/>
        <dbReference type="ChEBI" id="CHEBI:83834"/>
        <dbReference type="EC" id="5.2.1.8"/>
    </reaction>
</comment>
<dbReference type="GO" id="GO:0005737">
    <property type="term" value="C:cytoplasm"/>
    <property type="evidence" value="ECO:0007669"/>
    <property type="project" value="UniProtKB-SubCell"/>
</dbReference>
<evidence type="ECO:0000313" key="13">
    <source>
        <dbReference type="Proteomes" id="UP000484885"/>
    </source>
</evidence>
<reference evidence="12 13" key="1">
    <citation type="submission" date="2020-02" db="EMBL/GenBank/DDBJ databases">
        <authorList>
            <person name="Zhang X.-Y."/>
        </authorList>
    </citation>
    <scope>NUCLEOTIDE SEQUENCE [LARGE SCALE GENOMIC DNA]</scope>
    <source>
        <strain evidence="12 13">C33</strain>
    </source>
</reference>
<proteinExistence type="inferred from homology"/>
<dbReference type="InterPro" id="IPR046357">
    <property type="entry name" value="PPIase_dom_sf"/>
</dbReference>
<dbReference type="Gene3D" id="2.40.10.330">
    <property type="match status" value="1"/>
</dbReference>
<evidence type="ECO:0000256" key="3">
    <source>
        <dbReference type="ARBA" id="ARBA00006577"/>
    </source>
</evidence>
<evidence type="ECO:0000256" key="8">
    <source>
        <dbReference type="ARBA" id="ARBA00037071"/>
    </source>
</evidence>
<keyword evidence="13" id="KW-1185">Reference proteome</keyword>
<evidence type="ECO:0000256" key="9">
    <source>
        <dbReference type="PROSITE-ProRule" id="PRU00277"/>
    </source>
</evidence>
<sequence length="154" mass="16549">MEIKPNTVVSIDYTLTGADGQIIDTSEGREPLVYLHGHGNIIPGLEKAIEGKTEGDELAVSVEPEEAYGPYREELVQDVPKSAFDGMDKVEPGMSFRAESSAGPMTVTVREVGEDTVKVDGNHMLAGQVLNFKVAVKDVREASEDEKSEGAVAE</sequence>
<evidence type="ECO:0000256" key="4">
    <source>
        <dbReference type="ARBA" id="ARBA00022490"/>
    </source>
</evidence>
<dbReference type="InterPro" id="IPR048261">
    <property type="entry name" value="SlpA/SlyD-like_ins_sf"/>
</dbReference>
<dbReference type="EC" id="5.2.1.8" evidence="10"/>
<dbReference type="InterPro" id="IPR001179">
    <property type="entry name" value="PPIase_FKBP_dom"/>
</dbReference>
<dbReference type="Pfam" id="PF00254">
    <property type="entry name" value="FKBP_C"/>
    <property type="match status" value="1"/>
</dbReference>
<name>A0A845UVC7_9GAMM</name>
<keyword evidence="6" id="KW-0143">Chaperone</keyword>
<evidence type="ECO:0000256" key="5">
    <source>
        <dbReference type="ARBA" id="ARBA00023110"/>
    </source>
</evidence>
<dbReference type="EMBL" id="JAAGSC010000031">
    <property type="protein sequence ID" value="NDY94494.1"/>
    <property type="molecule type" value="Genomic_DNA"/>
</dbReference>
<comment type="caution">
    <text evidence="12">The sequence shown here is derived from an EMBL/GenBank/DDBJ whole genome shotgun (WGS) entry which is preliminary data.</text>
</comment>
<comment type="subcellular location">
    <subcellularLocation>
        <location evidence="2">Cytoplasm</location>
    </subcellularLocation>
</comment>
<evidence type="ECO:0000256" key="7">
    <source>
        <dbReference type="ARBA" id="ARBA00023235"/>
    </source>
</evidence>
<protein>
    <recommendedName>
        <fullName evidence="10">Peptidyl-prolyl cis-trans isomerase</fullName>
        <ecNumber evidence="10">5.2.1.8</ecNumber>
    </recommendedName>
</protein>
<keyword evidence="4" id="KW-0963">Cytoplasm</keyword>
<evidence type="ECO:0000259" key="11">
    <source>
        <dbReference type="PROSITE" id="PS50059"/>
    </source>
</evidence>
<dbReference type="PANTHER" id="PTHR47861:SF3">
    <property type="entry name" value="FKBP-TYPE PEPTIDYL-PROLYL CIS-TRANS ISOMERASE SLYD"/>
    <property type="match status" value="1"/>
</dbReference>
<organism evidence="12 13">
    <name type="scientific">Wenzhouxiangella limi</name>
    <dbReference type="NCBI Taxonomy" id="2707351"/>
    <lineage>
        <taxon>Bacteria</taxon>
        <taxon>Pseudomonadati</taxon>
        <taxon>Pseudomonadota</taxon>
        <taxon>Gammaproteobacteria</taxon>
        <taxon>Chromatiales</taxon>
        <taxon>Wenzhouxiangellaceae</taxon>
        <taxon>Wenzhouxiangella</taxon>
    </lineage>
</organism>
<gene>
    <name evidence="12" type="ORF">G3I74_01950</name>
</gene>
<dbReference type="GO" id="GO:0003755">
    <property type="term" value="F:peptidyl-prolyl cis-trans isomerase activity"/>
    <property type="evidence" value="ECO:0007669"/>
    <property type="project" value="UniProtKB-UniRule"/>
</dbReference>
<accession>A0A845UVC7</accession>
<dbReference type="PANTHER" id="PTHR47861">
    <property type="entry name" value="FKBP-TYPE PEPTIDYL-PROLYL CIS-TRANS ISOMERASE SLYD"/>
    <property type="match status" value="1"/>
</dbReference>
<dbReference type="AlphaFoldDB" id="A0A845UVC7"/>
<keyword evidence="7 9" id="KW-0413">Isomerase</keyword>
<dbReference type="Gene3D" id="3.10.50.40">
    <property type="match status" value="1"/>
</dbReference>
<evidence type="ECO:0000256" key="1">
    <source>
        <dbReference type="ARBA" id="ARBA00000971"/>
    </source>
</evidence>
<dbReference type="SUPFAM" id="SSF54534">
    <property type="entry name" value="FKBP-like"/>
    <property type="match status" value="1"/>
</dbReference>
<evidence type="ECO:0000256" key="10">
    <source>
        <dbReference type="RuleBase" id="RU003915"/>
    </source>
</evidence>
<dbReference type="Proteomes" id="UP000484885">
    <property type="component" value="Unassembled WGS sequence"/>
</dbReference>
<keyword evidence="5 9" id="KW-0697">Rotamase</keyword>
<dbReference type="PROSITE" id="PS50059">
    <property type="entry name" value="FKBP_PPIASE"/>
    <property type="match status" value="1"/>
</dbReference>
<comment type="similarity">
    <text evidence="3 10">Belongs to the FKBP-type PPIase family.</text>
</comment>
<dbReference type="RefSeq" id="WP_164209770.1">
    <property type="nucleotide sequence ID" value="NZ_JAAGSC010000031.1"/>
</dbReference>